<dbReference type="AlphaFoldDB" id="A0A843WJZ6"/>
<dbReference type="EMBL" id="NMUH01003301">
    <property type="protein sequence ID" value="MQM04875.1"/>
    <property type="molecule type" value="Genomic_DNA"/>
</dbReference>
<evidence type="ECO:0000313" key="2">
    <source>
        <dbReference type="Proteomes" id="UP000652761"/>
    </source>
</evidence>
<dbReference type="Proteomes" id="UP000652761">
    <property type="component" value="Unassembled WGS sequence"/>
</dbReference>
<proteinExistence type="predicted"/>
<comment type="caution">
    <text evidence="1">The sequence shown here is derived from an EMBL/GenBank/DDBJ whole genome shotgun (WGS) entry which is preliminary data.</text>
</comment>
<reference evidence="1" key="1">
    <citation type="submission" date="2017-07" db="EMBL/GenBank/DDBJ databases">
        <title>Taro Niue Genome Assembly and Annotation.</title>
        <authorList>
            <person name="Atibalentja N."/>
            <person name="Keating K."/>
            <person name="Fields C.J."/>
        </authorList>
    </citation>
    <scope>NUCLEOTIDE SEQUENCE</scope>
    <source>
        <strain evidence="1">Niue_2</strain>
        <tissue evidence="1">Leaf</tissue>
    </source>
</reference>
<name>A0A843WJZ6_COLES</name>
<gene>
    <name evidence="1" type="ORF">Taro_037677</name>
</gene>
<keyword evidence="2" id="KW-1185">Reference proteome</keyword>
<protein>
    <submittedName>
        <fullName evidence="1">Uncharacterized protein</fullName>
    </submittedName>
</protein>
<sequence>MLRPPSASRHQRRHRPGPT</sequence>
<organism evidence="1 2">
    <name type="scientific">Colocasia esculenta</name>
    <name type="common">Wild taro</name>
    <name type="synonym">Arum esculentum</name>
    <dbReference type="NCBI Taxonomy" id="4460"/>
    <lineage>
        <taxon>Eukaryota</taxon>
        <taxon>Viridiplantae</taxon>
        <taxon>Streptophyta</taxon>
        <taxon>Embryophyta</taxon>
        <taxon>Tracheophyta</taxon>
        <taxon>Spermatophyta</taxon>
        <taxon>Magnoliopsida</taxon>
        <taxon>Liliopsida</taxon>
        <taxon>Araceae</taxon>
        <taxon>Aroideae</taxon>
        <taxon>Colocasieae</taxon>
        <taxon>Colocasia</taxon>
    </lineage>
</organism>
<accession>A0A843WJZ6</accession>
<evidence type="ECO:0000313" key="1">
    <source>
        <dbReference type="EMBL" id="MQM04875.1"/>
    </source>
</evidence>